<feature type="transmembrane region" description="Helical" evidence="5">
    <location>
        <begin position="12"/>
        <end position="31"/>
    </location>
</feature>
<evidence type="ECO:0000259" key="6">
    <source>
        <dbReference type="PROSITE" id="PS50928"/>
    </source>
</evidence>
<dbReference type="GO" id="GO:0055085">
    <property type="term" value="P:transmembrane transport"/>
    <property type="evidence" value="ECO:0007669"/>
    <property type="project" value="InterPro"/>
</dbReference>
<sequence length="330" mass="36492">MNWALRKAIFSLAAWFLAVSISILIIVLSPGDPALIMLTGFLQQGIPYDQAVRMVQAYIGFSPAEPWWSKWLRYLLGVVTGNLGVSITYRIPVAQLIANAIPWSIFFVSYSLSLTVILGVLIGIALAYYRSNTIFVRSVTTVLTVFNSIPNWILAAVFFVYIGARWQLLPYMGPYSNDVTPGLNLQFIASVLYHYTLPTMVMVLTSIPGWAFGISAMASAILKEDFITYAKARGLPSSRILWTYITRNSILPIYANIAITFTWLLVGTVWLESQFLLPGLGSLLATTSGARDYPVMIGVYVILITAIVLGALFTDLTYGFIDPRARVGET</sequence>
<comment type="subcellular location">
    <subcellularLocation>
        <location evidence="5">Cell membrane</location>
        <topology evidence="5">Multi-pass membrane protein</topology>
    </subcellularLocation>
    <subcellularLocation>
        <location evidence="1">Membrane</location>
        <topology evidence="1">Multi-pass membrane protein</topology>
    </subcellularLocation>
</comment>
<dbReference type="SUPFAM" id="SSF161098">
    <property type="entry name" value="MetI-like"/>
    <property type="match status" value="1"/>
</dbReference>
<feature type="transmembrane region" description="Helical" evidence="5">
    <location>
        <begin position="251"/>
        <end position="271"/>
    </location>
</feature>
<evidence type="ECO:0000256" key="1">
    <source>
        <dbReference type="ARBA" id="ARBA00004141"/>
    </source>
</evidence>
<dbReference type="InterPro" id="IPR035906">
    <property type="entry name" value="MetI-like_sf"/>
</dbReference>
<feature type="transmembrane region" description="Helical" evidence="5">
    <location>
        <begin position="103"/>
        <end position="129"/>
    </location>
</feature>
<keyword evidence="2 5" id="KW-0812">Transmembrane</keyword>
<feature type="transmembrane region" description="Helical" evidence="5">
    <location>
        <begin position="210"/>
        <end position="230"/>
    </location>
</feature>
<comment type="similarity">
    <text evidence="5">Belongs to the binding-protein-dependent transport system permease family.</text>
</comment>
<feature type="transmembrane region" description="Helical" evidence="5">
    <location>
        <begin position="297"/>
        <end position="321"/>
    </location>
</feature>
<evidence type="ECO:0000256" key="3">
    <source>
        <dbReference type="ARBA" id="ARBA00022989"/>
    </source>
</evidence>
<gene>
    <name evidence="7" type="ORF">ENO26_05705</name>
</gene>
<name>A0A7J2U2M0_9CREN</name>
<protein>
    <submittedName>
        <fullName evidence="7">ABC transporter permease</fullName>
    </submittedName>
</protein>
<dbReference type="GO" id="GO:0005886">
    <property type="term" value="C:plasma membrane"/>
    <property type="evidence" value="ECO:0007669"/>
    <property type="project" value="UniProtKB-SubCell"/>
</dbReference>
<evidence type="ECO:0000256" key="5">
    <source>
        <dbReference type="RuleBase" id="RU363032"/>
    </source>
</evidence>
<dbReference type="Pfam" id="PF00528">
    <property type="entry name" value="BPD_transp_1"/>
    <property type="match status" value="1"/>
</dbReference>
<evidence type="ECO:0000256" key="4">
    <source>
        <dbReference type="ARBA" id="ARBA00023136"/>
    </source>
</evidence>
<dbReference type="PANTHER" id="PTHR43376:SF1">
    <property type="entry name" value="OLIGOPEPTIDE TRANSPORT SYSTEM PERMEASE PROTEIN"/>
    <property type="match status" value="1"/>
</dbReference>
<feature type="domain" description="ABC transmembrane type-1" evidence="6">
    <location>
        <begin position="101"/>
        <end position="313"/>
    </location>
</feature>
<keyword evidence="4 5" id="KW-0472">Membrane</keyword>
<accession>A0A7J2U2M0</accession>
<dbReference type="PROSITE" id="PS50928">
    <property type="entry name" value="ABC_TM1"/>
    <property type="match status" value="1"/>
</dbReference>
<evidence type="ECO:0000256" key="2">
    <source>
        <dbReference type="ARBA" id="ARBA00022692"/>
    </source>
</evidence>
<dbReference type="Gene3D" id="1.10.3720.10">
    <property type="entry name" value="MetI-like"/>
    <property type="match status" value="1"/>
</dbReference>
<dbReference type="AlphaFoldDB" id="A0A7J2U2M0"/>
<reference evidence="7" key="1">
    <citation type="journal article" date="2020" name="mSystems">
        <title>Genome- and Community-Level Interaction Insights into Carbon Utilization and Element Cycling Functions of Hydrothermarchaeota in Hydrothermal Sediment.</title>
        <authorList>
            <person name="Zhou Z."/>
            <person name="Liu Y."/>
            <person name="Xu W."/>
            <person name="Pan J."/>
            <person name="Luo Z.H."/>
            <person name="Li M."/>
        </authorList>
    </citation>
    <scope>NUCLEOTIDE SEQUENCE [LARGE SCALE GENOMIC DNA]</scope>
    <source>
        <strain evidence="7">SpSt-125</strain>
    </source>
</reference>
<dbReference type="PANTHER" id="PTHR43376">
    <property type="entry name" value="OLIGOPEPTIDE TRANSPORT SYSTEM PERMEASE PROTEIN"/>
    <property type="match status" value="1"/>
</dbReference>
<keyword evidence="5" id="KW-0813">Transport</keyword>
<dbReference type="EMBL" id="DSEU01000040">
    <property type="protein sequence ID" value="HEM67044.1"/>
    <property type="molecule type" value="Genomic_DNA"/>
</dbReference>
<dbReference type="CDD" id="cd06261">
    <property type="entry name" value="TM_PBP2"/>
    <property type="match status" value="1"/>
</dbReference>
<feature type="transmembrane region" description="Helical" evidence="5">
    <location>
        <begin position="141"/>
        <end position="162"/>
    </location>
</feature>
<dbReference type="InterPro" id="IPR000515">
    <property type="entry name" value="MetI-like"/>
</dbReference>
<evidence type="ECO:0000313" key="7">
    <source>
        <dbReference type="EMBL" id="HEM67044.1"/>
    </source>
</evidence>
<comment type="caution">
    <text evidence="7">The sequence shown here is derived from an EMBL/GenBank/DDBJ whole genome shotgun (WGS) entry which is preliminary data.</text>
</comment>
<keyword evidence="3 5" id="KW-1133">Transmembrane helix</keyword>
<organism evidence="7">
    <name type="scientific">Ignisphaera aggregans</name>
    <dbReference type="NCBI Taxonomy" id="334771"/>
    <lineage>
        <taxon>Archaea</taxon>
        <taxon>Thermoproteota</taxon>
        <taxon>Thermoprotei</taxon>
        <taxon>Desulfurococcales</taxon>
        <taxon>Desulfurococcaceae</taxon>
        <taxon>Ignisphaera</taxon>
    </lineage>
</organism>
<proteinExistence type="inferred from homology"/>